<evidence type="ECO:0000256" key="6">
    <source>
        <dbReference type="ARBA" id="ARBA00023235"/>
    </source>
</evidence>
<evidence type="ECO:0000256" key="5">
    <source>
        <dbReference type="ARBA" id="ARBA00022898"/>
    </source>
</evidence>
<dbReference type="SMART" id="SM01005">
    <property type="entry name" value="Ala_racemase_C"/>
    <property type="match status" value="1"/>
</dbReference>
<dbReference type="Gene3D" id="3.20.20.10">
    <property type="entry name" value="Alanine racemase"/>
    <property type="match status" value="1"/>
</dbReference>
<dbReference type="PANTHER" id="PTHR30511">
    <property type="entry name" value="ALANINE RACEMASE"/>
    <property type="match status" value="1"/>
</dbReference>
<dbReference type="OrthoDB" id="9813814at2"/>
<evidence type="ECO:0000313" key="13">
    <source>
        <dbReference type="Proteomes" id="UP000188276"/>
    </source>
</evidence>
<dbReference type="EC" id="5.1.1.1" evidence="4 8"/>
<dbReference type="SUPFAM" id="SSF50621">
    <property type="entry name" value="Alanine racemase C-terminal domain-like"/>
    <property type="match status" value="1"/>
</dbReference>
<dbReference type="Gene3D" id="2.40.37.10">
    <property type="entry name" value="Lyase, Ornithine Decarboxylase, Chain A, domain 1"/>
    <property type="match status" value="1"/>
</dbReference>
<feature type="modified residue" description="N6-(pyridoxal phosphate)lysine" evidence="8 9">
    <location>
        <position position="35"/>
    </location>
</feature>
<dbReference type="CDD" id="cd06827">
    <property type="entry name" value="PLPDE_III_AR_proteobact"/>
    <property type="match status" value="1"/>
</dbReference>
<dbReference type="RefSeq" id="WP_077333564.1">
    <property type="nucleotide sequence ID" value="NZ_FULE01000013.1"/>
</dbReference>
<evidence type="ECO:0000256" key="1">
    <source>
        <dbReference type="ARBA" id="ARBA00000316"/>
    </source>
</evidence>
<evidence type="ECO:0000256" key="3">
    <source>
        <dbReference type="ARBA" id="ARBA00007880"/>
    </source>
</evidence>
<feature type="binding site" evidence="8 10">
    <location>
        <position position="130"/>
    </location>
    <ligand>
        <name>substrate</name>
    </ligand>
</feature>
<comment type="similarity">
    <text evidence="3 8">Belongs to the alanine racemase family.</text>
</comment>
<comment type="function">
    <text evidence="8">Catalyzes the interconversion of L-alanine and D-alanine. May also act on other amino acids.</text>
</comment>
<comment type="cofactor">
    <cofactor evidence="2 8 9">
        <name>pyridoxal 5'-phosphate</name>
        <dbReference type="ChEBI" id="CHEBI:597326"/>
    </cofactor>
</comment>
<dbReference type="InterPro" id="IPR000821">
    <property type="entry name" value="Ala_racemase"/>
</dbReference>
<keyword evidence="5 8" id="KW-0663">Pyridoxal phosphate</keyword>
<dbReference type="Proteomes" id="UP000188276">
    <property type="component" value="Unassembled WGS sequence"/>
</dbReference>
<evidence type="ECO:0000259" key="11">
    <source>
        <dbReference type="SMART" id="SM01005"/>
    </source>
</evidence>
<dbReference type="STRING" id="1123498.VR7878_00727"/>
<comment type="pathway">
    <text evidence="7 8">Amino-acid biosynthesis; D-alanine biosynthesis; D-alanine from L-alanine: step 1/1.</text>
</comment>
<dbReference type="InterPro" id="IPR009006">
    <property type="entry name" value="Ala_racemase/Decarboxylase_C"/>
</dbReference>
<evidence type="ECO:0000256" key="4">
    <source>
        <dbReference type="ARBA" id="ARBA00013089"/>
    </source>
</evidence>
<protein>
    <recommendedName>
        <fullName evidence="4 8">Alanine racemase</fullName>
        <ecNumber evidence="4 8">5.1.1.1</ecNumber>
    </recommendedName>
</protein>
<dbReference type="GO" id="GO:0030170">
    <property type="term" value="F:pyridoxal phosphate binding"/>
    <property type="evidence" value="ECO:0007669"/>
    <property type="project" value="UniProtKB-UniRule"/>
</dbReference>
<dbReference type="PRINTS" id="PR00992">
    <property type="entry name" value="ALARACEMASE"/>
</dbReference>
<dbReference type="Pfam" id="PF00842">
    <property type="entry name" value="Ala_racemase_C"/>
    <property type="match status" value="1"/>
</dbReference>
<dbReference type="EMBL" id="FULE01000013">
    <property type="protein sequence ID" value="SJN54340.1"/>
    <property type="molecule type" value="Genomic_DNA"/>
</dbReference>
<gene>
    <name evidence="12" type="primary">alr</name>
    <name evidence="12" type="ORF">VR7878_00727</name>
</gene>
<accession>A0A1R4LCN9</accession>
<proteinExistence type="inferred from homology"/>
<name>A0A1R4LCN9_VIBR1</name>
<dbReference type="AlphaFoldDB" id="A0A1R4LCN9"/>
<evidence type="ECO:0000256" key="10">
    <source>
        <dbReference type="PIRSR" id="PIRSR600821-52"/>
    </source>
</evidence>
<feature type="binding site" evidence="8 10">
    <location>
        <position position="303"/>
    </location>
    <ligand>
        <name>substrate</name>
    </ligand>
</feature>
<dbReference type="InterPro" id="IPR001608">
    <property type="entry name" value="Ala_racemase_N"/>
</dbReference>
<dbReference type="SUPFAM" id="SSF51419">
    <property type="entry name" value="PLP-binding barrel"/>
    <property type="match status" value="1"/>
</dbReference>
<comment type="catalytic activity">
    <reaction evidence="1 8">
        <text>L-alanine = D-alanine</text>
        <dbReference type="Rhea" id="RHEA:20249"/>
        <dbReference type="ChEBI" id="CHEBI:57416"/>
        <dbReference type="ChEBI" id="CHEBI:57972"/>
        <dbReference type="EC" id="5.1.1.1"/>
    </reaction>
</comment>
<evidence type="ECO:0000256" key="7">
    <source>
        <dbReference type="ARBA" id="ARBA00037912"/>
    </source>
</evidence>
<reference evidence="13" key="1">
    <citation type="submission" date="2017-02" db="EMBL/GenBank/DDBJ databases">
        <authorList>
            <person name="Rodrigo-Torres L."/>
            <person name="Arahal R.D."/>
            <person name="Lucena T."/>
        </authorList>
    </citation>
    <scope>NUCLEOTIDE SEQUENCE [LARGE SCALE GENOMIC DNA]</scope>
    <source>
        <strain evidence="13">CECT 7878</strain>
    </source>
</reference>
<dbReference type="GO" id="GO:0008784">
    <property type="term" value="F:alanine racemase activity"/>
    <property type="evidence" value="ECO:0007669"/>
    <property type="project" value="UniProtKB-UniRule"/>
</dbReference>
<sequence>MITAEAVIDLNALRNNFALLKSHCDSDTKVIAVLKGDAYGHNAIQVARALPNADMFAVSRIEEAIELRSADILQPILLLEGCFCPEDLQLAAQLSLHTTIHCIEQLQDFEQTPLTQHTSVWLKLDTGMHRLGVQADEINTYVTRLEKSGKIAGNIGFISHFSCADIPSSHTTPAQLERFKTQTQAYQGMKTLANSAGILYWPESHFDAVRAGIALYGIAPNVDEIGQHHHLTPVMTLQSRLIAVRRHQANQPVGYGENWTSDRETYIGVIAMGYGDGYPRSAPNGTPVYINGRIVPISGRISMDMITVDLGPDATDQVGDCVELWGQHVPIEQVAKLVGTIPYELVIQLTRRVARTFINE</sequence>
<dbReference type="GO" id="GO:0030632">
    <property type="term" value="P:D-alanine biosynthetic process"/>
    <property type="evidence" value="ECO:0007669"/>
    <property type="project" value="UniProtKB-UniRule"/>
</dbReference>
<dbReference type="HAMAP" id="MF_01201">
    <property type="entry name" value="Ala_racemase"/>
    <property type="match status" value="1"/>
</dbReference>
<feature type="active site" description="Proton acceptor; specific for L-alanine" evidence="8">
    <location>
        <position position="255"/>
    </location>
</feature>
<keyword evidence="6 8" id="KW-0413">Isomerase</keyword>
<evidence type="ECO:0000256" key="8">
    <source>
        <dbReference type="HAMAP-Rule" id="MF_01201"/>
    </source>
</evidence>
<evidence type="ECO:0000256" key="2">
    <source>
        <dbReference type="ARBA" id="ARBA00001933"/>
    </source>
</evidence>
<feature type="domain" description="Alanine racemase C-terminal" evidence="11">
    <location>
        <begin position="234"/>
        <end position="358"/>
    </location>
</feature>
<dbReference type="FunFam" id="3.20.20.10:FF:000002">
    <property type="entry name" value="Alanine racemase"/>
    <property type="match status" value="1"/>
</dbReference>
<dbReference type="Pfam" id="PF01168">
    <property type="entry name" value="Ala_racemase_N"/>
    <property type="match status" value="1"/>
</dbReference>
<dbReference type="PANTHER" id="PTHR30511:SF4">
    <property type="entry name" value="ALANINE RACEMASE, BIOSYNTHETIC"/>
    <property type="match status" value="1"/>
</dbReference>
<organism evidence="12 13">
    <name type="scientific">Vibrio ruber (strain DSM 16370 / JCM 11486 / BCRC 17186 / CECT 7878 / LMG 23124 / VR1)</name>
    <dbReference type="NCBI Taxonomy" id="1123498"/>
    <lineage>
        <taxon>Bacteria</taxon>
        <taxon>Pseudomonadati</taxon>
        <taxon>Pseudomonadota</taxon>
        <taxon>Gammaproteobacteria</taxon>
        <taxon>Vibrionales</taxon>
        <taxon>Vibrionaceae</taxon>
        <taxon>Vibrio</taxon>
    </lineage>
</organism>
<dbReference type="NCBIfam" id="TIGR00492">
    <property type="entry name" value="alr"/>
    <property type="match status" value="1"/>
</dbReference>
<dbReference type="FunFam" id="2.40.37.10:FF:000002">
    <property type="entry name" value="Alanine racemase"/>
    <property type="match status" value="1"/>
</dbReference>
<evidence type="ECO:0000256" key="9">
    <source>
        <dbReference type="PIRSR" id="PIRSR600821-50"/>
    </source>
</evidence>
<keyword evidence="13" id="KW-1185">Reference proteome</keyword>
<dbReference type="UniPathway" id="UPA00042">
    <property type="reaction ID" value="UER00497"/>
</dbReference>
<dbReference type="InterPro" id="IPR029066">
    <property type="entry name" value="PLP-binding_barrel"/>
</dbReference>
<evidence type="ECO:0000313" key="12">
    <source>
        <dbReference type="EMBL" id="SJN54340.1"/>
    </source>
</evidence>
<dbReference type="GO" id="GO:0005829">
    <property type="term" value="C:cytosol"/>
    <property type="evidence" value="ECO:0007669"/>
    <property type="project" value="TreeGrafter"/>
</dbReference>
<feature type="active site" description="Proton acceptor; specific for D-alanine" evidence="8">
    <location>
        <position position="35"/>
    </location>
</feature>
<dbReference type="InterPro" id="IPR011079">
    <property type="entry name" value="Ala_racemase_C"/>
</dbReference>